<evidence type="ECO:0000256" key="6">
    <source>
        <dbReference type="ARBA" id="ARBA00023136"/>
    </source>
</evidence>
<dbReference type="PANTHER" id="PTHR24161:SF118">
    <property type="entry name" value="PALMITOYLTRANSFERASE"/>
    <property type="match status" value="1"/>
</dbReference>
<sequence length="548" mass="61435">MVPVEAPEMNILEAVQRGNVEQCAHFIQRDRSVLKQKGKYFRWGGFTALHFAALHGNRAVAELLLDNGADPNTPCDAGQTPFHFACRHGNVHIMHKMLQQGAELKVCDQQGKSAMHHAACGGSIVSLQYLWECGMLSFSEVDHFLLTPLHLAASIGNTHLIRYLLRHNRCAPEAVDQQGATALHVAAERGCVEVCWLLLQSAGVSLLHTKTHSGHTPLQLCNRGTSYRHQQLSKLLSQYMNKPLDYKPTDSYGVYYWTLLLPSLSGGVVLLIATAMGEYGGLVCGLLFPLLARATLTQYHRISSYQRFPNPVYLGTLSAGILHSLFCLFYKIIPGVWPAPLLLRVCVLHCSVLLLLFWKLLRRDPGTMRPSDSDPRYSSITHLLQTQQSPQRFCTHCELFQVDSSKHCRLCEVCVLDYDHHCLFLNRCVGRGNHRLFLLFLVAMATGHLLFLAVGGLYLQPRLWEGPVSAAMGREAWVLVLCVMNALTLTWELWLLWEQFQVVSVGTTSYFRRPVGAGLSTAQRCRNFLLFLLKGRSQSPDRGKAYTV</sequence>
<protein>
    <recommendedName>
        <fullName evidence="8">Palmitoyltransferase</fullName>
        <ecNumber evidence="8">2.3.1.225</ecNumber>
    </recommendedName>
</protein>
<keyword evidence="5 7" id="KW-0040">ANK repeat</keyword>
<dbReference type="SMART" id="SM00248">
    <property type="entry name" value="ANK"/>
    <property type="match status" value="6"/>
</dbReference>
<evidence type="ECO:0000313" key="11">
    <source>
        <dbReference type="Proteomes" id="UP001591681"/>
    </source>
</evidence>
<evidence type="ECO:0000259" key="9">
    <source>
        <dbReference type="Pfam" id="PF01529"/>
    </source>
</evidence>
<feature type="transmembrane region" description="Helical" evidence="8">
    <location>
        <begin position="311"/>
        <end position="333"/>
    </location>
</feature>
<dbReference type="InterPro" id="IPR001594">
    <property type="entry name" value="Palmitoyltrfase_DHHC"/>
</dbReference>
<evidence type="ECO:0000256" key="2">
    <source>
        <dbReference type="ARBA" id="ARBA00022692"/>
    </source>
</evidence>
<keyword evidence="2 8" id="KW-0812">Transmembrane</keyword>
<feature type="transmembrane region" description="Helical" evidence="8">
    <location>
        <begin position="339"/>
        <end position="361"/>
    </location>
</feature>
<comment type="catalytic activity">
    <reaction evidence="8">
        <text>L-cysteinyl-[protein] + hexadecanoyl-CoA = S-hexadecanoyl-L-cysteinyl-[protein] + CoA</text>
        <dbReference type="Rhea" id="RHEA:36683"/>
        <dbReference type="Rhea" id="RHEA-COMP:10131"/>
        <dbReference type="Rhea" id="RHEA-COMP:11032"/>
        <dbReference type="ChEBI" id="CHEBI:29950"/>
        <dbReference type="ChEBI" id="CHEBI:57287"/>
        <dbReference type="ChEBI" id="CHEBI:57379"/>
        <dbReference type="ChEBI" id="CHEBI:74151"/>
        <dbReference type="EC" id="2.3.1.225"/>
    </reaction>
</comment>
<reference evidence="10 11" key="1">
    <citation type="submission" date="2024-09" db="EMBL/GenBank/DDBJ databases">
        <title>A chromosome-level genome assembly of Gray's grenadier anchovy, Coilia grayii.</title>
        <authorList>
            <person name="Fu Z."/>
        </authorList>
    </citation>
    <scope>NUCLEOTIDE SEQUENCE [LARGE SCALE GENOMIC DNA]</scope>
    <source>
        <strain evidence="10">G4</strain>
        <tissue evidence="10">Muscle</tissue>
    </source>
</reference>
<feature type="repeat" description="ANK" evidence="7">
    <location>
        <begin position="178"/>
        <end position="200"/>
    </location>
</feature>
<evidence type="ECO:0000313" key="10">
    <source>
        <dbReference type="EMBL" id="KAL2083091.1"/>
    </source>
</evidence>
<proteinExistence type="inferred from homology"/>
<dbReference type="Proteomes" id="UP001591681">
    <property type="component" value="Unassembled WGS sequence"/>
</dbReference>
<dbReference type="EC" id="2.3.1.225" evidence="8"/>
<evidence type="ECO:0000256" key="5">
    <source>
        <dbReference type="ARBA" id="ARBA00023043"/>
    </source>
</evidence>
<evidence type="ECO:0000256" key="3">
    <source>
        <dbReference type="ARBA" id="ARBA00022737"/>
    </source>
</evidence>
<evidence type="ECO:0000256" key="1">
    <source>
        <dbReference type="ARBA" id="ARBA00004141"/>
    </source>
</evidence>
<feature type="repeat" description="ANK" evidence="7">
    <location>
        <begin position="77"/>
        <end position="109"/>
    </location>
</feature>
<keyword evidence="3" id="KW-0677">Repeat</keyword>
<comment type="similarity">
    <text evidence="8">Belongs to the DHHC palmitoyltransferase family.</text>
</comment>
<feature type="repeat" description="ANK" evidence="7">
    <location>
        <begin position="147"/>
        <end position="168"/>
    </location>
</feature>
<dbReference type="Pfam" id="PF01529">
    <property type="entry name" value="DHHC"/>
    <property type="match status" value="1"/>
</dbReference>
<dbReference type="GO" id="GO:0016020">
    <property type="term" value="C:membrane"/>
    <property type="evidence" value="ECO:0007669"/>
    <property type="project" value="UniProtKB-SubCell"/>
</dbReference>
<keyword evidence="6 8" id="KW-0472">Membrane</keyword>
<keyword evidence="8" id="KW-0808">Transferase</keyword>
<dbReference type="InterPro" id="IPR036770">
    <property type="entry name" value="Ankyrin_rpt-contain_sf"/>
</dbReference>
<feature type="repeat" description="ANK" evidence="7">
    <location>
        <begin position="44"/>
        <end position="76"/>
    </location>
</feature>
<keyword evidence="4 8" id="KW-1133">Transmembrane helix</keyword>
<feature type="transmembrane region" description="Helical" evidence="8">
    <location>
        <begin position="279"/>
        <end position="299"/>
    </location>
</feature>
<evidence type="ECO:0000256" key="7">
    <source>
        <dbReference type="PROSITE-ProRule" id="PRU00023"/>
    </source>
</evidence>
<feature type="transmembrane region" description="Helical" evidence="8">
    <location>
        <begin position="436"/>
        <end position="457"/>
    </location>
</feature>
<feature type="transmembrane region" description="Helical" evidence="8">
    <location>
        <begin position="477"/>
        <end position="497"/>
    </location>
</feature>
<accession>A0ABD1JAK0</accession>
<feature type="domain" description="Palmitoyltransferase DHHC" evidence="9">
    <location>
        <begin position="389"/>
        <end position="510"/>
    </location>
</feature>
<evidence type="ECO:0000256" key="8">
    <source>
        <dbReference type="RuleBase" id="RU079119"/>
    </source>
</evidence>
<dbReference type="SUPFAM" id="SSF48403">
    <property type="entry name" value="Ankyrin repeat"/>
    <property type="match status" value="1"/>
</dbReference>
<evidence type="ECO:0000256" key="4">
    <source>
        <dbReference type="ARBA" id="ARBA00022989"/>
    </source>
</evidence>
<dbReference type="PROSITE" id="PS50088">
    <property type="entry name" value="ANK_REPEAT"/>
    <property type="match status" value="4"/>
</dbReference>
<dbReference type="Gene3D" id="1.25.40.20">
    <property type="entry name" value="Ankyrin repeat-containing domain"/>
    <property type="match status" value="1"/>
</dbReference>
<dbReference type="AlphaFoldDB" id="A0ABD1JAK0"/>
<dbReference type="EMBL" id="JBHFQA010000018">
    <property type="protein sequence ID" value="KAL2083091.1"/>
    <property type="molecule type" value="Genomic_DNA"/>
</dbReference>
<keyword evidence="11" id="KW-1185">Reference proteome</keyword>
<dbReference type="PROSITE" id="PS50297">
    <property type="entry name" value="ANK_REP_REGION"/>
    <property type="match status" value="4"/>
</dbReference>
<gene>
    <name evidence="10" type="ORF">ACEWY4_020864</name>
</gene>
<comment type="subcellular location">
    <subcellularLocation>
        <location evidence="1">Membrane</location>
        <topology evidence="1">Multi-pass membrane protein</topology>
    </subcellularLocation>
</comment>
<dbReference type="PANTHER" id="PTHR24161">
    <property type="entry name" value="ANK_REP_REGION DOMAIN-CONTAINING PROTEIN-RELATED"/>
    <property type="match status" value="1"/>
</dbReference>
<comment type="domain">
    <text evidence="8">The DHHC domain is required for palmitoyltransferase activity.</text>
</comment>
<name>A0ABD1JAK0_9TELE</name>
<dbReference type="GO" id="GO:0019706">
    <property type="term" value="F:protein-cysteine S-palmitoyltransferase activity"/>
    <property type="evidence" value="ECO:0007669"/>
    <property type="project" value="UniProtKB-EC"/>
</dbReference>
<keyword evidence="8" id="KW-0012">Acyltransferase</keyword>
<organism evidence="10 11">
    <name type="scientific">Coilia grayii</name>
    <name type="common">Gray's grenadier anchovy</name>
    <dbReference type="NCBI Taxonomy" id="363190"/>
    <lineage>
        <taxon>Eukaryota</taxon>
        <taxon>Metazoa</taxon>
        <taxon>Chordata</taxon>
        <taxon>Craniata</taxon>
        <taxon>Vertebrata</taxon>
        <taxon>Euteleostomi</taxon>
        <taxon>Actinopterygii</taxon>
        <taxon>Neopterygii</taxon>
        <taxon>Teleostei</taxon>
        <taxon>Clupei</taxon>
        <taxon>Clupeiformes</taxon>
        <taxon>Clupeoidei</taxon>
        <taxon>Engraulidae</taxon>
        <taxon>Coilinae</taxon>
        <taxon>Coilia</taxon>
    </lineage>
</organism>
<dbReference type="PROSITE" id="PS50216">
    <property type="entry name" value="DHHC"/>
    <property type="match status" value="1"/>
</dbReference>
<dbReference type="InterPro" id="IPR002110">
    <property type="entry name" value="Ankyrin_rpt"/>
</dbReference>
<comment type="caution">
    <text evidence="10">The sequence shown here is derived from an EMBL/GenBank/DDBJ whole genome shotgun (WGS) entry which is preliminary data.</text>
</comment>
<dbReference type="Pfam" id="PF12796">
    <property type="entry name" value="Ank_2"/>
    <property type="match status" value="2"/>
</dbReference>